<dbReference type="PROSITE" id="PS51257">
    <property type="entry name" value="PROKAR_LIPOPROTEIN"/>
    <property type="match status" value="1"/>
</dbReference>
<gene>
    <name evidence="3" type="ORF">AFR_16740</name>
</gene>
<dbReference type="OrthoDB" id="4800194at2"/>
<feature type="chain" id="PRO_5038827349" description="PknH-like extracellular domain-containing protein" evidence="2">
    <location>
        <begin position="21"/>
        <end position="317"/>
    </location>
</feature>
<dbReference type="Proteomes" id="UP000017746">
    <property type="component" value="Chromosome"/>
</dbReference>
<evidence type="ECO:0000256" key="1">
    <source>
        <dbReference type="SAM" id="MobiDB-lite"/>
    </source>
</evidence>
<keyword evidence="2" id="KW-0732">Signal</keyword>
<dbReference type="RefSeq" id="WP_023361725.1">
    <property type="nucleotide sequence ID" value="NC_022657.1"/>
</dbReference>
<dbReference type="KEGG" id="afs:AFR_16740"/>
<keyword evidence="4" id="KW-1185">Reference proteome</keyword>
<evidence type="ECO:0008006" key="5">
    <source>
        <dbReference type="Google" id="ProtNLM"/>
    </source>
</evidence>
<dbReference type="PATRIC" id="fig|1246995.3.peg.3394"/>
<evidence type="ECO:0000313" key="4">
    <source>
        <dbReference type="Proteomes" id="UP000017746"/>
    </source>
</evidence>
<feature type="region of interest" description="Disordered" evidence="1">
    <location>
        <begin position="122"/>
        <end position="141"/>
    </location>
</feature>
<dbReference type="HOGENOM" id="CLU_057517_1_0_11"/>
<evidence type="ECO:0000313" key="3">
    <source>
        <dbReference type="EMBL" id="AGZ41626.1"/>
    </source>
</evidence>
<feature type="signal peptide" evidence="2">
    <location>
        <begin position="1"/>
        <end position="20"/>
    </location>
</feature>
<dbReference type="AlphaFoldDB" id="U5W159"/>
<sequence>MNRYTTPVRLAAALALCLVAAGCSDDKQPGAASDALTVNSPPVVGAAPQLDLLDGKVFPVEAYKLTPEKTRQLNNAQTVLANKCLARFGFPPSLREVPASQPMDASNSRRYGITDGAVAAKYGYHQPGGSDGQTSRPPAEPVTKELSLVLYGAPDPTGTGKQTGTAANGAEIPAGGCMGESKSKLSADAYERVDPGQFASDIELAAGKQADADRRVTGKFAEWSACMKTDGFDYSDPFQPLDGEILKSSLAQPVPSALEIRTAVADVECKQKVNLVGVWFTVEAAYEEKLIEKNQERLADIKKAIDAMLQSAAGVTG</sequence>
<organism evidence="3 4">
    <name type="scientific">Actinoplanes friuliensis DSM 7358</name>
    <dbReference type="NCBI Taxonomy" id="1246995"/>
    <lineage>
        <taxon>Bacteria</taxon>
        <taxon>Bacillati</taxon>
        <taxon>Actinomycetota</taxon>
        <taxon>Actinomycetes</taxon>
        <taxon>Micromonosporales</taxon>
        <taxon>Micromonosporaceae</taxon>
        <taxon>Actinoplanes</taxon>
    </lineage>
</organism>
<proteinExistence type="predicted"/>
<dbReference type="EMBL" id="CP006272">
    <property type="protein sequence ID" value="AGZ41626.1"/>
    <property type="molecule type" value="Genomic_DNA"/>
</dbReference>
<reference evidence="3 4" key="1">
    <citation type="journal article" date="2014" name="J. Biotechnol.">
        <title>Complete genome sequence of the actinobacterium Actinoplanes friuliensis HAG 010964, producer of the lipopeptide antibiotic friulimycin.</title>
        <authorList>
            <person name="Ruckert C."/>
            <person name="Szczepanowski R."/>
            <person name="Albersmeier A."/>
            <person name="Goesmann A."/>
            <person name="Fischer N."/>
            <person name="Steinkamper A."/>
            <person name="Puhler A."/>
            <person name="Biener R."/>
            <person name="Schwartz D."/>
            <person name="Kalinowski J."/>
        </authorList>
    </citation>
    <scope>NUCLEOTIDE SEQUENCE [LARGE SCALE GENOMIC DNA]</scope>
    <source>
        <strain evidence="3 4">DSM 7358</strain>
    </source>
</reference>
<protein>
    <recommendedName>
        <fullName evidence="5">PknH-like extracellular domain-containing protein</fullName>
    </recommendedName>
</protein>
<dbReference type="STRING" id="1246995.AFR_16740"/>
<evidence type="ECO:0000256" key="2">
    <source>
        <dbReference type="SAM" id="SignalP"/>
    </source>
</evidence>
<dbReference type="eggNOG" id="ENOG50332CB">
    <property type="taxonomic scope" value="Bacteria"/>
</dbReference>
<accession>U5W159</accession>
<name>U5W159_9ACTN</name>